<accession>A0ACC0LPH8</accession>
<keyword evidence="2" id="KW-1185">Reference proteome</keyword>
<dbReference type="Proteomes" id="UP001062846">
    <property type="component" value="Chromosome 11"/>
</dbReference>
<sequence>MDLSKILHHLKFSPRKQNIKFTPTYAIGFSKSIMDLSKILHHLEANFCNVSFFEFHLSQPQTPKRTSNLHVAKKKIVNIRQSLDDVSALPTCPVYPFAMRNSIMLAFIFSCCLFASKSFSMVSFCASIFISRHDTYSWVVAEEGGLKPSAFRVDSDVVLIDDEGLKPSPFT</sequence>
<evidence type="ECO:0000313" key="2">
    <source>
        <dbReference type="Proteomes" id="UP001062846"/>
    </source>
</evidence>
<gene>
    <name evidence="1" type="ORF">RHMOL_Rhmol11G0040700</name>
</gene>
<name>A0ACC0LPH8_RHOML</name>
<protein>
    <submittedName>
        <fullName evidence="1">Uncharacterized protein</fullName>
    </submittedName>
</protein>
<reference evidence="1" key="1">
    <citation type="submission" date="2022-02" db="EMBL/GenBank/DDBJ databases">
        <title>Plant Genome Project.</title>
        <authorList>
            <person name="Zhang R.-G."/>
        </authorList>
    </citation>
    <scope>NUCLEOTIDE SEQUENCE</scope>
    <source>
        <strain evidence="1">AT1</strain>
    </source>
</reference>
<evidence type="ECO:0000313" key="1">
    <source>
        <dbReference type="EMBL" id="KAI8530239.1"/>
    </source>
</evidence>
<comment type="caution">
    <text evidence="1">The sequence shown here is derived from an EMBL/GenBank/DDBJ whole genome shotgun (WGS) entry which is preliminary data.</text>
</comment>
<proteinExistence type="predicted"/>
<dbReference type="EMBL" id="CM046398">
    <property type="protein sequence ID" value="KAI8530239.1"/>
    <property type="molecule type" value="Genomic_DNA"/>
</dbReference>
<organism evidence="1 2">
    <name type="scientific">Rhododendron molle</name>
    <name type="common">Chinese azalea</name>
    <name type="synonym">Azalea mollis</name>
    <dbReference type="NCBI Taxonomy" id="49168"/>
    <lineage>
        <taxon>Eukaryota</taxon>
        <taxon>Viridiplantae</taxon>
        <taxon>Streptophyta</taxon>
        <taxon>Embryophyta</taxon>
        <taxon>Tracheophyta</taxon>
        <taxon>Spermatophyta</taxon>
        <taxon>Magnoliopsida</taxon>
        <taxon>eudicotyledons</taxon>
        <taxon>Gunneridae</taxon>
        <taxon>Pentapetalae</taxon>
        <taxon>asterids</taxon>
        <taxon>Ericales</taxon>
        <taxon>Ericaceae</taxon>
        <taxon>Ericoideae</taxon>
        <taxon>Rhodoreae</taxon>
        <taxon>Rhododendron</taxon>
    </lineage>
</organism>